<evidence type="ECO:0000313" key="3">
    <source>
        <dbReference type="EMBL" id="CAF3557627.1"/>
    </source>
</evidence>
<keyword evidence="5" id="KW-1185">Reference proteome</keyword>
<organism evidence="2 5">
    <name type="scientific">Didymodactylos carnosus</name>
    <dbReference type="NCBI Taxonomy" id="1234261"/>
    <lineage>
        <taxon>Eukaryota</taxon>
        <taxon>Metazoa</taxon>
        <taxon>Spiralia</taxon>
        <taxon>Gnathifera</taxon>
        <taxon>Rotifera</taxon>
        <taxon>Eurotatoria</taxon>
        <taxon>Bdelloidea</taxon>
        <taxon>Philodinida</taxon>
        <taxon>Philodinidae</taxon>
        <taxon>Didymodactylos</taxon>
    </lineage>
</organism>
<evidence type="ECO:0000313" key="4">
    <source>
        <dbReference type="EMBL" id="CAF3842979.1"/>
    </source>
</evidence>
<dbReference type="Proteomes" id="UP000663829">
    <property type="component" value="Unassembled WGS sequence"/>
</dbReference>
<dbReference type="EMBL" id="CAJNOK010000801">
    <property type="protein sequence ID" value="CAF0776393.1"/>
    <property type="molecule type" value="Genomic_DNA"/>
</dbReference>
<dbReference type="Proteomes" id="UP000681722">
    <property type="component" value="Unassembled WGS sequence"/>
</dbReference>
<protein>
    <recommendedName>
        <fullName evidence="6">DUF1868 domain-containing protein</fullName>
    </recommendedName>
</protein>
<sequence length="243" mass="28601">MNFQTDPYIEKLAVNEKEETFGLIICALFHAPQPRTLDLFYNRLFHEFNSVLDDDEKQSIYLYPNYALHITIATLINFKTMTGLKNEEERKSMIDHWSDKSKLMKARMSQIKSFYIEINSIQLSPAAGYIQYSDASDNQIQQLRDYIKQTCIIDNDNEQLSSRVHIPDIIHTTFLRFKQNTIKNSQTFIEKFQTINNRLKEQPIITIEIDEICIACETHPYMHIPNDSDHVLKHIHLMKSIKN</sequence>
<reference evidence="2" key="1">
    <citation type="submission" date="2021-02" db="EMBL/GenBank/DDBJ databases">
        <authorList>
            <person name="Nowell W R."/>
        </authorList>
    </citation>
    <scope>NUCLEOTIDE SEQUENCE</scope>
</reference>
<comment type="caution">
    <text evidence="2">The sequence shown here is derived from an EMBL/GenBank/DDBJ whole genome shotgun (WGS) entry which is preliminary data.</text>
</comment>
<accession>A0A814MCL6</accession>
<dbReference type="Proteomes" id="UP000677228">
    <property type="component" value="Unassembled WGS sequence"/>
</dbReference>
<dbReference type="Proteomes" id="UP000682733">
    <property type="component" value="Unassembled WGS sequence"/>
</dbReference>
<dbReference type="EMBL" id="CAJNOQ010004849">
    <property type="protein sequence ID" value="CAF1076536.1"/>
    <property type="molecule type" value="Genomic_DNA"/>
</dbReference>
<dbReference type="EMBL" id="CAJOBC010004849">
    <property type="protein sequence ID" value="CAF3842979.1"/>
    <property type="molecule type" value="Genomic_DNA"/>
</dbReference>
<dbReference type="AlphaFoldDB" id="A0A814MCL6"/>
<evidence type="ECO:0008006" key="6">
    <source>
        <dbReference type="Google" id="ProtNLM"/>
    </source>
</evidence>
<gene>
    <name evidence="2" type="ORF">GPM918_LOCUS17550</name>
    <name evidence="1" type="ORF">OVA965_LOCUS3363</name>
    <name evidence="4" type="ORF">SRO942_LOCUS17548</name>
    <name evidence="3" type="ORF">TMI583_LOCUS3362</name>
</gene>
<dbReference type="EMBL" id="CAJOBA010000801">
    <property type="protein sequence ID" value="CAF3557627.1"/>
    <property type="molecule type" value="Genomic_DNA"/>
</dbReference>
<name>A0A814MCL6_9BILA</name>
<proteinExistence type="predicted"/>
<evidence type="ECO:0000313" key="2">
    <source>
        <dbReference type="EMBL" id="CAF1076536.1"/>
    </source>
</evidence>
<dbReference type="OrthoDB" id="418861at2759"/>
<evidence type="ECO:0000313" key="5">
    <source>
        <dbReference type="Proteomes" id="UP000663829"/>
    </source>
</evidence>
<evidence type="ECO:0000313" key="1">
    <source>
        <dbReference type="EMBL" id="CAF0776393.1"/>
    </source>
</evidence>